<evidence type="ECO:0000313" key="1">
    <source>
        <dbReference type="EMBL" id="AMU90857.1"/>
    </source>
</evidence>
<dbReference type="Proteomes" id="UP000076088">
    <property type="component" value="Chromosome"/>
</dbReference>
<dbReference type="GO" id="GO:0008115">
    <property type="term" value="F:sarcosine oxidase activity"/>
    <property type="evidence" value="ECO:0007669"/>
    <property type="project" value="InterPro"/>
</dbReference>
<dbReference type="NCBIfam" id="TIGR01374">
    <property type="entry name" value="soxD"/>
    <property type="match status" value="1"/>
</dbReference>
<dbReference type="RefSeq" id="WP_054730426.1">
    <property type="nucleotide sequence ID" value="NZ_CP009429.1"/>
</dbReference>
<accession>A0AAC9AVZ6</accession>
<dbReference type="InterPro" id="IPR006279">
    <property type="entry name" value="SoxD"/>
</dbReference>
<organism evidence="1 2">
    <name type="scientific">Sphingopyxis macrogoltabida</name>
    <name type="common">Sphingomonas macrogoltabidus</name>
    <dbReference type="NCBI Taxonomy" id="33050"/>
    <lineage>
        <taxon>Bacteria</taxon>
        <taxon>Pseudomonadati</taxon>
        <taxon>Pseudomonadota</taxon>
        <taxon>Alphaproteobacteria</taxon>
        <taxon>Sphingomonadales</taxon>
        <taxon>Sphingomonadaceae</taxon>
        <taxon>Sphingopyxis</taxon>
    </lineage>
</organism>
<dbReference type="Pfam" id="PF04267">
    <property type="entry name" value="SoxD"/>
    <property type="match status" value="1"/>
</dbReference>
<dbReference type="AlphaFoldDB" id="A0AAC9AVZ6"/>
<reference evidence="2" key="1">
    <citation type="submission" date="2015-11" db="EMBL/GenBank/DDBJ databases">
        <title>Complete genome sequence of a polyethylene-glycol degrader Sphingopyxis macrogoltabida 203N (NBRC 111659).</title>
        <authorList>
            <person name="Yoshiyuki O."/>
            <person name="Shouta N."/>
            <person name="Nagata Y."/>
            <person name="Numata M."/>
            <person name="Tsuchikane K."/>
            <person name="Hosoyama A."/>
            <person name="Yamazoe A."/>
            <person name="Tsuda M."/>
            <person name="Fujita N."/>
            <person name="Kawai F."/>
        </authorList>
    </citation>
    <scope>NUCLEOTIDE SEQUENCE [LARGE SCALE GENOMIC DNA]</scope>
    <source>
        <strain evidence="2">203N</strain>
    </source>
</reference>
<dbReference type="GO" id="GO:0046653">
    <property type="term" value="P:tetrahydrofolate metabolic process"/>
    <property type="evidence" value="ECO:0007669"/>
    <property type="project" value="InterPro"/>
</dbReference>
<gene>
    <name evidence="1" type="ORF">ATM17_17690</name>
</gene>
<dbReference type="EMBL" id="CP013344">
    <property type="protein sequence ID" value="AMU90857.1"/>
    <property type="molecule type" value="Genomic_DNA"/>
</dbReference>
<sequence length="99" mass="11062">MLLITCPHCGPRAEIEFRCGGEGHIARPGPHDAVSDAEWADYLFYRTNPKGEHRERWLHSAGCGQWFNVARDTMTHQISAVYPMGETLPEASPAKEAAR</sequence>
<name>A0AAC9AVZ6_SPHMC</name>
<dbReference type="KEGG" id="smaz:LH19_17120"/>
<keyword evidence="2" id="KW-1185">Reference proteome</keyword>
<reference evidence="1 2" key="2">
    <citation type="journal article" date="2016" name="Genome Announc.">
        <title>Complete Genome Sequence of Sphingopyxis macrogoltabida Strain 203N (NBRC 111659), a Polyethylene Glycol Degrader.</title>
        <authorList>
            <person name="Ohtsubo Y."/>
            <person name="Nonoyama S."/>
            <person name="Nagata Y."/>
            <person name="Numata M."/>
            <person name="Tsuchikane K."/>
            <person name="Hosoyama A."/>
            <person name="Yamazoe A."/>
            <person name="Tsuda M."/>
            <person name="Fujita N."/>
            <person name="Kawai F."/>
        </authorList>
    </citation>
    <scope>NUCLEOTIDE SEQUENCE [LARGE SCALE GENOMIC DNA]</scope>
    <source>
        <strain evidence="1 2">203N</strain>
    </source>
</reference>
<protein>
    <submittedName>
        <fullName evidence="1">Sarcosine oxidase subunit delta</fullName>
    </submittedName>
</protein>
<evidence type="ECO:0000313" key="2">
    <source>
        <dbReference type="Proteomes" id="UP000076088"/>
    </source>
</evidence>
<proteinExistence type="predicted"/>
<dbReference type="Gene3D" id="3.30.2270.10">
    <property type="entry name" value="Folate-binding superfamily"/>
    <property type="match status" value="1"/>
</dbReference>
<dbReference type="InterPro" id="IPR038561">
    <property type="entry name" value="SoxD_sf"/>
</dbReference>